<evidence type="ECO:0000256" key="2">
    <source>
        <dbReference type="ARBA" id="ARBA00022786"/>
    </source>
</evidence>
<feature type="domain" description="U-box" evidence="4">
    <location>
        <begin position="43"/>
        <end position="339"/>
    </location>
</feature>
<name>A0A6A4QUE2_LUPAL</name>
<evidence type="ECO:0000313" key="6">
    <source>
        <dbReference type="Proteomes" id="UP000447434"/>
    </source>
</evidence>
<dbReference type="InterPro" id="IPR016024">
    <property type="entry name" value="ARM-type_fold"/>
</dbReference>
<keyword evidence="1" id="KW-0677">Repeat</keyword>
<sequence>MFLHLFLMTFSFSGIENKSRVWCFQDSFPNYHYYHMEPKSRTVRTLVTKLSSVSERIRTDALSELRQLSKDDPETRPMISDSGAIPYIAETLYSSSHLSQDNAAATLLNLSISVKEPLMSTRSVLDGIAHILSHHSTTSSAAAVQSSAATIHSLLATVESFRSIVGSKREIVYALVDILRSHNSTPPRTIKDALKALFAISLYQLNRATVIHLGAVPALFSLIVKDGRVGIVEDATAVVAQVAGCEESAEAFRKVSGIEVLADLLDLATCASMRTKENAVSALLNLVRFCGESVVSDVREVLVDVVTALNGISDVAGRGSSKGKSKASELLKVLFDESGGFSNSSGLSTETSISI</sequence>
<dbReference type="PANTHER" id="PTHR23315">
    <property type="entry name" value="U BOX DOMAIN-CONTAINING"/>
    <property type="match status" value="1"/>
</dbReference>
<evidence type="ECO:0000259" key="4">
    <source>
        <dbReference type="Pfam" id="PF25598"/>
    </source>
</evidence>
<keyword evidence="5" id="KW-0808">Transferase</keyword>
<feature type="chain" id="PRO_5025597498" evidence="3">
    <location>
        <begin position="18"/>
        <end position="355"/>
    </location>
</feature>
<gene>
    <name evidence="5" type="ORF">Lalb_Chr03g0032071</name>
</gene>
<dbReference type="InterPro" id="IPR011989">
    <property type="entry name" value="ARM-like"/>
</dbReference>
<dbReference type="SMART" id="SM00185">
    <property type="entry name" value="ARM"/>
    <property type="match status" value="4"/>
</dbReference>
<dbReference type="EMBL" id="WOCE01000003">
    <property type="protein sequence ID" value="KAE9617123.1"/>
    <property type="molecule type" value="Genomic_DNA"/>
</dbReference>
<accession>A0A6A4QUE2</accession>
<dbReference type="Pfam" id="PF25598">
    <property type="entry name" value="ARM_PUB"/>
    <property type="match status" value="1"/>
</dbReference>
<keyword evidence="3" id="KW-0732">Signal</keyword>
<feature type="signal peptide" evidence="3">
    <location>
        <begin position="1"/>
        <end position="17"/>
    </location>
</feature>
<evidence type="ECO:0000313" key="5">
    <source>
        <dbReference type="EMBL" id="KAE9617123.1"/>
    </source>
</evidence>
<evidence type="ECO:0000256" key="3">
    <source>
        <dbReference type="SAM" id="SignalP"/>
    </source>
</evidence>
<dbReference type="InterPro" id="IPR058678">
    <property type="entry name" value="ARM_PUB"/>
</dbReference>
<proteinExistence type="predicted"/>
<dbReference type="InterPro" id="IPR000225">
    <property type="entry name" value="Armadillo"/>
</dbReference>
<dbReference type="SUPFAM" id="SSF48371">
    <property type="entry name" value="ARM repeat"/>
    <property type="match status" value="1"/>
</dbReference>
<keyword evidence="5" id="KW-0012">Acyltransferase</keyword>
<dbReference type="Gene3D" id="1.25.10.10">
    <property type="entry name" value="Leucine-rich Repeat Variant"/>
    <property type="match status" value="1"/>
</dbReference>
<keyword evidence="6" id="KW-1185">Reference proteome</keyword>
<dbReference type="GO" id="GO:0016746">
    <property type="term" value="F:acyltransferase activity"/>
    <property type="evidence" value="ECO:0007669"/>
    <property type="project" value="UniProtKB-KW"/>
</dbReference>
<organism evidence="5 6">
    <name type="scientific">Lupinus albus</name>
    <name type="common">White lupine</name>
    <name type="synonym">Lupinus termis</name>
    <dbReference type="NCBI Taxonomy" id="3870"/>
    <lineage>
        <taxon>Eukaryota</taxon>
        <taxon>Viridiplantae</taxon>
        <taxon>Streptophyta</taxon>
        <taxon>Embryophyta</taxon>
        <taxon>Tracheophyta</taxon>
        <taxon>Spermatophyta</taxon>
        <taxon>Magnoliopsida</taxon>
        <taxon>eudicotyledons</taxon>
        <taxon>Gunneridae</taxon>
        <taxon>Pentapetalae</taxon>
        <taxon>rosids</taxon>
        <taxon>fabids</taxon>
        <taxon>Fabales</taxon>
        <taxon>Fabaceae</taxon>
        <taxon>Papilionoideae</taxon>
        <taxon>50 kb inversion clade</taxon>
        <taxon>genistoids sensu lato</taxon>
        <taxon>core genistoids</taxon>
        <taxon>Genisteae</taxon>
        <taxon>Lupinus</taxon>
    </lineage>
</organism>
<evidence type="ECO:0000256" key="1">
    <source>
        <dbReference type="ARBA" id="ARBA00022737"/>
    </source>
</evidence>
<dbReference type="PANTHER" id="PTHR23315:SF238">
    <property type="entry name" value="ARM REPEAT SUPERFAMILY PROTEIN"/>
    <property type="match status" value="1"/>
</dbReference>
<protein>
    <submittedName>
        <fullName evidence="5">Putative aminoacyltransferase, E1 ubiquitin-activating enzyme</fullName>
    </submittedName>
</protein>
<comment type="caution">
    <text evidence="5">The sequence shown here is derived from an EMBL/GenBank/DDBJ whole genome shotgun (WGS) entry which is preliminary data.</text>
</comment>
<dbReference type="AlphaFoldDB" id="A0A6A4QUE2"/>
<dbReference type="OrthoDB" id="7537227at2759"/>
<dbReference type="FunFam" id="1.25.10.10:FF:000561">
    <property type="entry name" value="ARM repeat superfamily protein"/>
    <property type="match status" value="1"/>
</dbReference>
<keyword evidence="2" id="KW-0833">Ubl conjugation pathway</keyword>
<dbReference type="Proteomes" id="UP000447434">
    <property type="component" value="Chromosome 3"/>
</dbReference>
<reference evidence="6" key="1">
    <citation type="journal article" date="2020" name="Nat. Commun.">
        <title>Genome sequence of the cluster root forming white lupin.</title>
        <authorList>
            <person name="Hufnagel B."/>
            <person name="Marques A."/>
            <person name="Soriano A."/>
            <person name="Marques L."/>
            <person name="Divol F."/>
            <person name="Doumas P."/>
            <person name="Sallet E."/>
            <person name="Mancinotti D."/>
            <person name="Carrere S."/>
            <person name="Marande W."/>
            <person name="Arribat S."/>
            <person name="Keller J."/>
            <person name="Huneau C."/>
            <person name="Blein T."/>
            <person name="Aime D."/>
            <person name="Laguerre M."/>
            <person name="Taylor J."/>
            <person name="Schubert V."/>
            <person name="Nelson M."/>
            <person name="Geu-Flores F."/>
            <person name="Crespi M."/>
            <person name="Gallardo-Guerrero K."/>
            <person name="Delaux P.-M."/>
            <person name="Salse J."/>
            <person name="Berges H."/>
            <person name="Guyot R."/>
            <person name="Gouzy J."/>
            <person name="Peret B."/>
        </authorList>
    </citation>
    <scope>NUCLEOTIDE SEQUENCE [LARGE SCALE GENOMIC DNA]</scope>
    <source>
        <strain evidence="6">cv. Amiga</strain>
    </source>
</reference>